<dbReference type="SUPFAM" id="SSF56281">
    <property type="entry name" value="Metallo-hydrolase/oxidoreductase"/>
    <property type="match status" value="1"/>
</dbReference>
<evidence type="ECO:0000313" key="3">
    <source>
        <dbReference type="Proteomes" id="UP000587070"/>
    </source>
</evidence>
<dbReference type="SMART" id="SM00849">
    <property type="entry name" value="Lactamase_B"/>
    <property type="match status" value="1"/>
</dbReference>
<keyword evidence="3" id="KW-1185">Reference proteome</keyword>
<dbReference type="InterPro" id="IPR001279">
    <property type="entry name" value="Metallo-B-lactamas"/>
</dbReference>
<dbReference type="PRINTS" id="PR00388">
    <property type="entry name" value="PDIESTERASE2"/>
</dbReference>
<dbReference type="PANTHER" id="PTHR28283">
    <property type="entry name" value="3',5'-CYCLIC-NUCLEOTIDE PHOSPHODIESTERASE 1"/>
    <property type="match status" value="1"/>
</dbReference>
<dbReference type="EMBL" id="JACIGE010000003">
    <property type="protein sequence ID" value="MBB4246865.1"/>
    <property type="molecule type" value="Genomic_DNA"/>
</dbReference>
<reference evidence="2 3" key="1">
    <citation type="submission" date="2020-08" db="EMBL/GenBank/DDBJ databases">
        <title>Genome sequencing of Purple Non-Sulfur Bacteria from various extreme environments.</title>
        <authorList>
            <person name="Mayer M."/>
        </authorList>
    </citation>
    <scope>NUCLEOTIDE SEQUENCE [LARGE SCALE GENOMIC DNA]</scope>
    <source>
        <strain evidence="2 3">2761</strain>
    </source>
</reference>
<gene>
    <name evidence="2" type="ORF">GGD90_001228</name>
</gene>
<dbReference type="RefSeq" id="WP_153115365.1">
    <property type="nucleotide sequence ID" value="NZ_JACIGE010000003.1"/>
</dbReference>
<evidence type="ECO:0000259" key="1">
    <source>
        <dbReference type="SMART" id="SM00849"/>
    </source>
</evidence>
<name>A0A840G4N2_RHOTE</name>
<dbReference type="CDD" id="cd07735">
    <property type="entry name" value="class_II_PDE_MBL-fold"/>
    <property type="match status" value="1"/>
</dbReference>
<organism evidence="2 3">
    <name type="scientific">Rhodocyclus tenuis</name>
    <name type="common">Rhodospirillum tenue</name>
    <dbReference type="NCBI Taxonomy" id="1066"/>
    <lineage>
        <taxon>Bacteria</taxon>
        <taxon>Pseudomonadati</taxon>
        <taxon>Pseudomonadota</taxon>
        <taxon>Betaproteobacteria</taxon>
        <taxon>Rhodocyclales</taxon>
        <taxon>Rhodocyclaceae</taxon>
        <taxon>Rhodocyclus</taxon>
    </lineage>
</organism>
<dbReference type="InterPro" id="IPR000396">
    <property type="entry name" value="Pdiesterase2"/>
</dbReference>
<dbReference type="GO" id="GO:0047555">
    <property type="term" value="F:3',5'-cyclic-GMP phosphodiesterase activity"/>
    <property type="evidence" value="ECO:0007669"/>
    <property type="project" value="TreeGrafter"/>
</dbReference>
<dbReference type="Proteomes" id="UP000587070">
    <property type="component" value="Unassembled WGS sequence"/>
</dbReference>
<protein>
    <submittedName>
        <fullName evidence="2">Ribonuclease BN (tRNA processing enzyme)</fullName>
    </submittedName>
</protein>
<feature type="domain" description="Metallo-beta-lactamase" evidence="1">
    <location>
        <begin position="18"/>
        <end position="222"/>
    </location>
</feature>
<dbReference type="GO" id="GO:0004115">
    <property type="term" value="F:3',5'-cyclic-AMP phosphodiesterase activity"/>
    <property type="evidence" value="ECO:0007669"/>
    <property type="project" value="InterPro"/>
</dbReference>
<proteinExistence type="predicted"/>
<comment type="caution">
    <text evidence="2">The sequence shown here is derived from an EMBL/GenBank/DDBJ whole genome shotgun (WGS) entry which is preliminary data.</text>
</comment>
<dbReference type="AlphaFoldDB" id="A0A840G4N2"/>
<dbReference type="PANTHER" id="PTHR28283:SF1">
    <property type="entry name" value="3',5'-CYCLIC-NUCLEOTIDE PHOSPHODIESTERASE 1"/>
    <property type="match status" value="1"/>
</dbReference>
<dbReference type="GO" id="GO:1902660">
    <property type="term" value="P:negative regulation of glucose mediated signaling pathway"/>
    <property type="evidence" value="ECO:0007669"/>
    <property type="project" value="TreeGrafter"/>
</dbReference>
<accession>A0A840G4N2</accession>
<sequence>MKVRVLGCSGGIGGAQLRTTSLLVDHDILLDAGTGVCELSLAELTAINHVFLTHAHLDHIAALPLMLDSVADLRSRPLTVHACEATLESLRQHIFNGAIWPDFSEIPSREQPSLRFQPVAVGETVQIGGRRFTPVPADHSVPAVGYHLDSGAGSLVFTGDTTVNDAFWPVVNRIANLRYLIIETAFPRHEQELATVSKHLSPATLADELGKLERDAEIFITHLKPGQCALTMAEIGECAGRFKPEFLENNQILEF</sequence>
<evidence type="ECO:0000313" key="2">
    <source>
        <dbReference type="EMBL" id="MBB4246865.1"/>
    </source>
</evidence>
<dbReference type="Pfam" id="PF12706">
    <property type="entry name" value="Lactamase_B_2"/>
    <property type="match status" value="1"/>
</dbReference>
<dbReference type="GO" id="GO:0006198">
    <property type="term" value="P:cAMP catabolic process"/>
    <property type="evidence" value="ECO:0007669"/>
    <property type="project" value="InterPro"/>
</dbReference>
<dbReference type="Gene3D" id="3.60.15.10">
    <property type="entry name" value="Ribonuclease Z/Hydroxyacylglutathione hydrolase-like"/>
    <property type="match status" value="1"/>
</dbReference>
<dbReference type="OrthoDB" id="9803916at2"/>
<dbReference type="InterPro" id="IPR036866">
    <property type="entry name" value="RibonucZ/Hydroxyglut_hydro"/>
</dbReference>